<feature type="modified residue" description="4-aspartylphosphate" evidence="6">
    <location>
        <position position="53"/>
    </location>
</feature>
<dbReference type="RefSeq" id="WP_186738942.1">
    <property type="nucleotide sequence ID" value="NZ_VFIA01000023.1"/>
</dbReference>
<keyword evidence="3" id="KW-0805">Transcription regulation</keyword>
<keyword evidence="4" id="KW-0238">DNA-binding</keyword>
<keyword evidence="2" id="KW-0902">Two-component regulatory system</keyword>
<dbReference type="InterPro" id="IPR001789">
    <property type="entry name" value="Sig_transdc_resp-reg_receiver"/>
</dbReference>
<evidence type="ECO:0000313" key="8">
    <source>
        <dbReference type="EMBL" id="MBC3793155.1"/>
    </source>
</evidence>
<evidence type="ECO:0000256" key="3">
    <source>
        <dbReference type="ARBA" id="ARBA00023015"/>
    </source>
</evidence>
<dbReference type="PANTHER" id="PTHR48111:SF1">
    <property type="entry name" value="TWO-COMPONENT RESPONSE REGULATOR ORR33"/>
    <property type="match status" value="1"/>
</dbReference>
<dbReference type="EMBL" id="VFIA01000023">
    <property type="protein sequence ID" value="MBC3793155.1"/>
    <property type="molecule type" value="Genomic_DNA"/>
</dbReference>
<dbReference type="InterPro" id="IPR039420">
    <property type="entry name" value="WalR-like"/>
</dbReference>
<evidence type="ECO:0000313" key="9">
    <source>
        <dbReference type="Proteomes" id="UP000700732"/>
    </source>
</evidence>
<dbReference type="SMART" id="SM00448">
    <property type="entry name" value="REC"/>
    <property type="match status" value="1"/>
</dbReference>
<dbReference type="Gene3D" id="3.40.50.2300">
    <property type="match status" value="1"/>
</dbReference>
<proteinExistence type="predicted"/>
<evidence type="ECO:0000256" key="4">
    <source>
        <dbReference type="ARBA" id="ARBA00023125"/>
    </source>
</evidence>
<keyword evidence="1 6" id="KW-0597">Phosphoprotein</keyword>
<dbReference type="InterPro" id="IPR007492">
    <property type="entry name" value="LytTR_DNA-bd_dom"/>
</dbReference>
<evidence type="ECO:0000256" key="5">
    <source>
        <dbReference type="ARBA" id="ARBA00023163"/>
    </source>
</evidence>
<evidence type="ECO:0000256" key="2">
    <source>
        <dbReference type="ARBA" id="ARBA00023012"/>
    </source>
</evidence>
<protein>
    <submittedName>
        <fullName evidence="8">CheY-like chemotaxis protein</fullName>
    </submittedName>
</protein>
<dbReference type="CDD" id="cd17574">
    <property type="entry name" value="REC_OmpR"/>
    <property type="match status" value="1"/>
</dbReference>
<sequence length="247" mass="28393">MPTQLLLIEDDVQIRNNLTEILTLQGYEVEAASSGHEGLECAQSNRPDLILCDVMMPQIDGYQVLEAIRTDSSLSAIPFIFLTAKADSTDIRFGMNLGADDYLTKPFTSDDLISTIESRLKHRQYWIPPKTPSVSYLTSLRGSNCWGSMTLNTADCLYFFIQERGCYVLHPKGTFRVDGSIEELATHLSPILFFRVNRKEIIHRSVIQRYTYWEKGKYCLFLTISGQDKEVILPRARYRPFLDWLKF</sequence>
<organism evidence="8 9">
    <name type="scientific">Spirosoma utsteinense</name>
    <dbReference type="NCBI Taxonomy" id="2585773"/>
    <lineage>
        <taxon>Bacteria</taxon>
        <taxon>Pseudomonadati</taxon>
        <taxon>Bacteroidota</taxon>
        <taxon>Cytophagia</taxon>
        <taxon>Cytophagales</taxon>
        <taxon>Cytophagaceae</taxon>
        <taxon>Spirosoma</taxon>
    </lineage>
</organism>
<gene>
    <name evidence="8" type="ORF">FH603_3672</name>
</gene>
<keyword evidence="5" id="KW-0804">Transcription</keyword>
<evidence type="ECO:0000256" key="1">
    <source>
        <dbReference type="ARBA" id="ARBA00022553"/>
    </source>
</evidence>
<accession>A0ABR6W9B9</accession>
<dbReference type="InterPro" id="IPR011006">
    <property type="entry name" value="CheY-like_superfamily"/>
</dbReference>
<dbReference type="Proteomes" id="UP000700732">
    <property type="component" value="Unassembled WGS sequence"/>
</dbReference>
<evidence type="ECO:0000259" key="7">
    <source>
        <dbReference type="PROSITE" id="PS50110"/>
    </source>
</evidence>
<dbReference type="Gene3D" id="2.40.50.1020">
    <property type="entry name" value="LytTr DNA-binding domain"/>
    <property type="match status" value="1"/>
</dbReference>
<dbReference type="PROSITE" id="PS50110">
    <property type="entry name" value="RESPONSE_REGULATORY"/>
    <property type="match status" value="1"/>
</dbReference>
<keyword evidence="9" id="KW-1185">Reference proteome</keyword>
<dbReference type="Pfam" id="PF04397">
    <property type="entry name" value="LytTR"/>
    <property type="match status" value="1"/>
</dbReference>
<feature type="domain" description="Response regulatory" evidence="7">
    <location>
        <begin position="4"/>
        <end position="120"/>
    </location>
</feature>
<dbReference type="Pfam" id="PF00072">
    <property type="entry name" value="Response_reg"/>
    <property type="match status" value="1"/>
</dbReference>
<name>A0ABR6W9B9_9BACT</name>
<reference evidence="8 9" key="1">
    <citation type="submission" date="2019-06" db="EMBL/GenBank/DDBJ databases">
        <title>Spirosoma utsteinense sp. nov. isolated from Antarctic ice-free soils.</title>
        <authorList>
            <person name="Tahon G."/>
        </authorList>
    </citation>
    <scope>NUCLEOTIDE SEQUENCE [LARGE SCALE GENOMIC DNA]</scope>
    <source>
        <strain evidence="8 9">LMG 31447</strain>
    </source>
</reference>
<dbReference type="SUPFAM" id="SSF52172">
    <property type="entry name" value="CheY-like"/>
    <property type="match status" value="1"/>
</dbReference>
<dbReference type="PANTHER" id="PTHR48111">
    <property type="entry name" value="REGULATOR OF RPOS"/>
    <property type="match status" value="1"/>
</dbReference>
<comment type="caution">
    <text evidence="8">The sequence shown here is derived from an EMBL/GenBank/DDBJ whole genome shotgun (WGS) entry which is preliminary data.</text>
</comment>
<evidence type="ECO:0000256" key="6">
    <source>
        <dbReference type="PROSITE-ProRule" id="PRU00169"/>
    </source>
</evidence>
<dbReference type="SMART" id="SM00850">
    <property type="entry name" value="LytTR"/>
    <property type="match status" value="1"/>
</dbReference>